<dbReference type="InterPro" id="IPR029405">
    <property type="entry name" value="APCDD1_dom"/>
</dbReference>
<dbReference type="PANTHER" id="PTHR31021:SF1">
    <property type="entry name" value="CHROMOSOME UNDETERMINED SCAFFOLD_56, WHOLE GENOME SHOTGUN SEQUENCE"/>
    <property type="match status" value="1"/>
</dbReference>
<accession>A0AA39FP01</accession>
<dbReference type="InterPro" id="IPR042425">
    <property type="entry name" value="APCDD1"/>
</dbReference>
<evidence type="ECO:0000256" key="4">
    <source>
        <dbReference type="ARBA" id="ARBA00023136"/>
    </source>
</evidence>
<evidence type="ECO:0000259" key="7">
    <source>
        <dbReference type="SMART" id="SM01352"/>
    </source>
</evidence>
<evidence type="ECO:0000256" key="3">
    <source>
        <dbReference type="ARBA" id="ARBA00022729"/>
    </source>
</evidence>
<dbReference type="SMART" id="SM01352">
    <property type="entry name" value="APCDDC"/>
    <property type="match status" value="1"/>
</dbReference>
<organism evidence="8 9">
    <name type="scientific">Microctonus aethiopoides</name>
    <dbReference type="NCBI Taxonomy" id="144406"/>
    <lineage>
        <taxon>Eukaryota</taxon>
        <taxon>Metazoa</taxon>
        <taxon>Ecdysozoa</taxon>
        <taxon>Arthropoda</taxon>
        <taxon>Hexapoda</taxon>
        <taxon>Insecta</taxon>
        <taxon>Pterygota</taxon>
        <taxon>Neoptera</taxon>
        <taxon>Endopterygota</taxon>
        <taxon>Hymenoptera</taxon>
        <taxon>Apocrita</taxon>
        <taxon>Ichneumonoidea</taxon>
        <taxon>Braconidae</taxon>
        <taxon>Euphorinae</taxon>
        <taxon>Microctonus</taxon>
    </lineage>
</organism>
<evidence type="ECO:0000256" key="2">
    <source>
        <dbReference type="ARBA" id="ARBA00022692"/>
    </source>
</evidence>
<comment type="caution">
    <text evidence="8">The sequence shown here is derived from an EMBL/GenBank/DDBJ whole genome shotgun (WGS) entry which is preliminary data.</text>
</comment>
<keyword evidence="2" id="KW-0812">Transmembrane</keyword>
<evidence type="ECO:0000256" key="6">
    <source>
        <dbReference type="SAM" id="SignalP"/>
    </source>
</evidence>
<dbReference type="GO" id="GO:0017147">
    <property type="term" value="F:Wnt-protein binding"/>
    <property type="evidence" value="ECO:0007669"/>
    <property type="project" value="InterPro"/>
</dbReference>
<feature type="signal peptide" evidence="6">
    <location>
        <begin position="1"/>
        <end position="21"/>
    </location>
</feature>
<comment type="subcellular location">
    <subcellularLocation>
        <location evidence="1">Membrane</location>
        <topology evidence="1">Single-pass membrane protein</topology>
    </subcellularLocation>
</comment>
<keyword evidence="4" id="KW-0472">Membrane</keyword>
<dbReference type="Proteomes" id="UP001168990">
    <property type="component" value="Unassembled WGS sequence"/>
</dbReference>
<keyword evidence="9" id="KW-1185">Reference proteome</keyword>
<dbReference type="Pfam" id="PF14921">
    <property type="entry name" value="APCDDC"/>
    <property type="match status" value="1"/>
</dbReference>
<evidence type="ECO:0000256" key="5">
    <source>
        <dbReference type="ARBA" id="ARBA00023180"/>
    </source>
</evidence>
<keyword evidence="3 6" id="KW-0732">Signal</keyword>
<dbReference type="EMBL" id="JAQQBS010000002">
    <property type="protein sequence ID" value="KAK0173028.1"/>
    <property type="molecule type" value="Genomic_DNA"/>
</dbReference>
<proteinExistence type="predicted"/>
<dbReference type="AlphaFoldDB" id="A0AA39FP01"/>
<evidence type="ECO:0000313" key="9">
    <source>
        <dbReference type="Proteomes" id="UP001168990"/>
    </source>
</evidence>
<protein>
    <recommendedName>
        <fullName evidence="7">APCDD1 domain-containing protein</fullName>
    </recommendedName>
</protein>
<sequence length="671" mass="75906">MKYLWTVLFGVNIFLFGLSQGYGVWNGAWTDFNGERCETAIKEIVQEDRATVVDDTPDRLQSTWLSQECEVRAGPEYIIRKYTFFENGTFLLLRHHYAEESCSVATHTVAARGVIRLLSSSGLAPGATEARYQLDHVHIIPLTRQVAHKFEHKVNITCTPQPKWRPYTPQVIYERPSQRSSNFLWNNPTFDSFQRFSSSRKQQQYHGLDCLEPLGINFDELKLVRVQKKLSTSTAFGLGANGQPRVELHLGSLPPNVYSKKTHRSTSLQPTILLRSDTTNDCLVCGAILRGTENSPPLLHEVAALPALLGGSWISSSCESCEGGLWIKRQIQFYSGDMLWTGRWDYFSGPKCINFLYSVTAAGSYIQRAGRQRRHGVMENDLSIISVNEENDEFENTEDYIPRPKRSFDNAKMEKKWLAEWIQSDLAKKLLDIYGTEREFKGTKILSTTEKAKDDVPITTTESIESTLTIDTKLRRSFNAEDSYRHLLQNAQPAIAESFTAMLRGNQRREETTRKPPIAIIPSGNTELDLHVAESFLIAGDLSIAARCGAQIIGDELYGLKVRPLNVWPRNCVKHALESPSTLGLKARIGVNWSGQYTLLLGPRDDSLWEAPLRQCGPTPTHNPVLRAHLRRSLGYRYGLFVSSVSTNLKSNHFLLIHLLIFCCLYKVLCK</sequence>
<gene>
    <name evidence="8" type="ORF">PV328_006283</name>
</gene>
<reference evidence="8" key="1">
    <citation type="journal article" date="2023" name="bioRxiv">
        <title>Scaffold-level genome assemblies of two parasitoid biocontrol wasps reveal the parthenogenesis mechanism and an associated novel virus.</title>
        <authorList>
            <person name="Inwood S."/>
            <person name="Skelly J."/>
            <person name="Guhlin J."/>
            <person name="Harrop T."/>
            <person name="Goldson S."/>
            <person name="Dearden P."/>
        </authorList>
    </citation>
    <scope>NUCLEOTIDE SEQUENCE</scope>
    <source>
        <strain evidence="8">Irish</strain>
        <tissue evidence="8">Whole body</tissue>
    </source>
</reference>
<dbReference type="GO" id="GO:0030178">
    <property type="term" value="P:negative regulation of Wnt signaling pathway"/>
    <property type="evidence" value="ECO:0007669"/>
    <property type="project" value="InterPro"/>
</dbReference>
<reference evidence="8" key="2">
    <citation type="submission" date="2023-03" db="EMBL/GenBank/DDBJ databases">
        <authorList>
            <person name="Inwood S.N."/>
            <person name="Skelly J.G."/>
            <person name="Guhlin J."/>
            <person name="Harrop T.W.R."/>
            <person name="Goldson S.G."/>
            <person name="Dearden P.K."/>
        </authorList>
    </citation>
    <scope>NUCLEOTIDE SEQUENCE</scope>
    <source>
        <strain evidence="8">Irish</strain>
        <tissue evidence="8">Whole body</tissue>
    </source>
</reference>
<feature type="domain" description="APCDD1" evidence="7">
    <location>
        <begin position="36"/>
        <end position="301"/>
    </location>
</feature>
<name>A0AA39FP01_9HYME</name>
<dbReference type="GO" id="GO:0005886">
    <property type="term" value="C:plasma membrane"/>
    <property type="evidence" value="ECO:0007669"/>
    <property type="project" value="InterPro"/>
</dbReference>
<evidence type="ECO:0000256" key="1">
    <source>
        <dbReference type="ARBA" id="ARBA00004167"/>
    </source>
</evidence>
<evidence type="ECO:0000313" key="8">
    <source>
        <dbReference type="EMBL" id="KAK0173028.1"/>
    </source>
</evidence>
<feature type="chain" id="PRO_5041468418" description="APCDD1 domain-containing protein" evidence="6">
    <location>
        <begin position="22"/>
        <end position="671"/>
    </location>
</feature>
<dbReference type="PANTHER" id="PTHR31021">
    <property type="entry name" value="ADENOMATOSIS POLYPOSIS COLI DOWN-REGULATED 1"/>
    <property type="match status" value="1"/>
</dbReference>
<keyword evidence="5" id="KW-0325">Glycoprotein</keyword>